<dbReference type="EMBL" id="ASPP01010398">
    <property type="protein sequence ID" value="ETO22876.1"/>
    <property type="molecule type" value="Genomic_DNA"/>
</dbReference>
<feature type="transmembrane region" description="Helical" evidence="2">
    <location>
        <begin position="124"/>
        <end position="147"/>
    </location>
</feature>
<keyword evidence="2" id="KW-0812">Transmembrane</keyword>
<dbReference type="Proteomes" id="UP000023152">
    <property type="component" value="Unassembled WGS sequence"/>
</dbReference>
<keyword evidence="2" id="KW-1133">Transmembrane helix</keyword>
<reference evidence="3 4" key="1">
    <citation type="journal article" date="2013" name="Curr. Biol.">
        <title>The Genome of the Foraminiferan Reticulomyxa filosa.</title>
        <authorList>
            <person name="Glockner G."/>
            <person name="Hulsmann N."/>
            <person name="Schleicher M."/>
            <person name="Noegel A.A."/>
            <person name="Eichinger L."/>
            <person name="Gallinger C."/>
            <person name="Pawlowski J."/>
            <person name="Sierra R."/>
            <person name="Euteneuer U."/>
            <person name="Pillet L."/>
            <person name="Moustafa A."/>
            <person name="Platzer M."/>
            <person name="Groth M."/>
            <person name="Szafranski K."/>
            <person name="Schliwa M."/>
        </authorList>
    </citation>
    <scope>NUCLEOTIDE SEQUENCE [LARGE SCALE GENOMIC DNA]</scope>
</reference>
<dbReference type="AlphaFoldDB" id="X6NA58"/>
<keyword evidence="4" id="KW-1185">Reference proteome</keyword>
<organism evidence="3 4">
    <name type="scientific">Reticulomyxa filosa</name>
    <dbReference type="NCBI Taxonomy" id="46433"/>
    <lineage>
        <taxon>Eukaryota</taxon>
        <taxon>Sar</taxon>
        <taxon>Rhizaria</taxon>
        <taxon>Retaria</taxon>
        <taxon>Foraminifera</taxon>
        <taxon>Monothalamids</taxon>
        <taxon>Reticulomyxidae</taxon>
        <taxon>Reticulomyxa</taxon>
    </lineage>
</organism>
<keyword evidence="2" id="KW-0472">Membrane</keyword>
<comment type="caution">
    <text evidence="3">The sequence shown here is derived from an EMBL/GenBank/DDBJ whole genome shotgun (WGS) entry which is preliminary data.</text>
</comment>
<name>X6NA58_RETFI</name>
<evidence type="ECO:0000313" key="4">
    <source>
        <dbReference type="Proteomes" id="UP000023152"/>
    </source>
</evidence>
<evidence type="ECO:0000256" key="1">
    <source>
        <dbReference type="SAM" id="MobiDB-lite"/>
    </source>
</evidence>
<proteinExistence type="predicted"/>
<sequence length="154" mass="17165">MDLENGDFQVVYLSDDGAQEDVDMKNDRKHGRVNIDVVADGNVNNDNKNTTANNNDNDVNNASNNASDNKNNNDIQIAVVRAPPDDTNTSHVLDLTMDHRHDTNPHSQHAYVPNSKHQSQSWHWWPLLLFFAVLLAVGGIGVFIGMVRTSSFIE</sequence>
<evidence type="ECO:0000313" key="3">
    <source>
        <dbReference type="EMBL" id="ETO22876.1"/>
    </source>
</evidence>
<protein>
    <submittedName>
        <fullName evidence="3">Uncharacterized protein</fullName>
    </submittedName>
</protein>
<accession>X6NA58</accession>
<gene>
    <name evidence="3" type="ORF">RFI_14316</name>
</gene>
<feature type="region of interest" description="Disordered" evidence="1">
    <location>
        <begin position="40"/>
        <end position="72"/>
    </location>
</feature>
<evidence type="ECO:0000256" key="2">
    <source>
        <dbReference type="SAM" id="Phobius"/>
    </source>
</evidence>